<evidence type="ECO:0000313" key="3">
    <source>
        <dbReference type="Proteomes" id="UP001232156"/>
    </source>
</evidence>
<proteinExistence type="predicted"/>
<dbReference type="Gene3D" id="3.30.2350.10">
    <property type="entry name" value="Pseudouridine synthase"/>
    <property type="match status" value="1"/>
</dbReference>
<dbReference type="RefSeq" id="WP_347286324.1">
    <property type="nucleotide sequence ID" value="NZ_JAUZQE010000003.1"/>
</dbReference>
<sequence>MSPERDGIPPSKVWLNPGPWKTLYEFLCERFPRIPPDVLRRRLESGDIVDAHGVAQSPDSPYVPERWLWYYREVDDEPPVPFELPVLHRDSRLVVVDKPHFMASVPGGRYLRHTALVRLRREFDLPNLTPVHRLDRDTAGVLMFCVDPAFRGRYQALFQSREVDKEYEALAVPPPGLSFPLVHCSRLEEVPGEFIMRETAGTPNSETRIELLREPDSRGVAHLRLLPRTGRKHQLRAHMSALGMPILNDEYYPVMRLRADPADYRDPLQLLARSVVFRDPVDGRLRCFESRRSLLLHSQA</sequence>
<name>A0ABU1D2U5_9BURK</name>
<dbReference type="InterPro" id="IPR006145">
    <property type="entry name" value="PsdUridine_synth_RsuA/RluA"/>
</dbReference>
<reference evidence="2 3" key="1">
    <citation type="submission" date="2023-08" db="EMBL/GenBank/DDBJ databases">
        <title>Alcaligenaceae gen. nov., a novel taxon isolated from the sludge of Yixing Pesticide Factory.</title>
        <authorList>
            <person name="Ruan L."/>
        </authorList>
    </citation>
    <scope>NUCLEOTIDE SEQUENCE [LARGE SCALE GENOMIC DNA]</scope>
    <source>
        <strain evidence="2 3">LG-2</strain>
    </source>
</reference>
<accession>A0ABU1D2U5</accession>
<dbReference type="Proteomes" id="UP001232156">
    <property type="component" value="Unassembled WGS sequence"/>
</dbReference>
<evidence type="ECO:0000259" key="1">
    <source>
        <dbReference type="Pfam" id="PF00849"/>
    </source>
</evidence>
<feature type="domain" description="Pseudouridine synthase RsuA/RluA-like" evidence="1">
    <location>
        <begin position="93"/>
        <end position="241"/>
    </location>
</feature>
<comment type="caution">
    <text evidence="2">The sequence shown here is derived from an EMBL/GenBank/DDBJ whole genome shotgun (WGS) entry which is preliminary data.</text>
</comment>
<keyword evidence="3" id="KW-1185">Reference proteome</keyword>
<dbReference type="SUPFAM" id="SSF55120">
    <property type="entry name" value="Pseudouridine synthase"/>
    <property type="match status" value="1"/>
</dbReference>
<dbReference type="PANTHER" id="PTHR21600:SF84">
    <property type="entry name" value="PSEUDOURIDINE SYNTHASE RSUA_RLUA-LIKE DOMAIN-CONTAINING PROTEIN"/>
    <property type="match status" value="1"/>
</dbReference>
<gene>
    <name evidence="2" type="ORF">Q8947_01975</name>
</gene>
<dbReference type="EMBL" id="JAUZQE010000003">
    <property type="protein sequence ID" value="MDR4124750.1"/>
    <property type="molecule type" value="Genomic_DNA"/>
</dbReference>
<protein>
    <submittedName>
        <fullName evidence="2">Pseudouridine synthase</fullName>
    </submittedName>
</protein>
<dbReference type="PANTHER" id="PTHR21600">
    <property type="entry name" value="MITOCHONDRIAL RNA PSEUDOURIDINE SYNTHASE"/>
    <property type="match status" value="1"/>
</dbReference>
<dbReference type="Pfam" id="PF00849">
    <property type="entry name" value="PseudoU_synth_2"/>
    <property type="match status" value="1"/>
</dbReference>
<dbReference type="InterPro" id="IPR020103">
    <property type="entry name" value="PsdUridine_synth_cat_dom_sf"/>
</dbReference>
<evidence type="ECO:0000313" key="2">
    <source>
        <dbReference type="EMBL" id="MDR4124750.1"/>
    </source>
</evidence>
<organism evidence="2 3">
    <name type="scientific">Yanghanlia caeni</name>
    <dbReference type="NCBI Taxonomy" id="3064283"/>
    <lineage>
        <taxon>Bacteria</taxon>
        <taxon>Pseudomonadati</taxon>
        <taxon>Pseudomonadota</taxon>
        <taxon>Betaproteobacteria</taxon>
        <taxon>Burkholderiales</taxon>
        <taxon>Alcaligenaceae</taxon>
        <taxon>Yanghanlia</taxon>
    </lineage>
</organism>
<dbReference type="InterPro" id="IPR050188">
    <property type="entry name" value="RluA_PseudoU_synthase"/>
</dbReference>